<comment type="similarity">
    <text evidence="1">Belongs to the bacterial solute-binding protein 5 family.</text>
</comment>
<dbReference type="GO" id="GO:0043190">
    <property type="term" value="C:ATP-binding cassette (ABC) transporter complex"/>
    <property type="evidence" value="ECO:0007669"/>
    <property type="project" value="InterPro"/>
</dbReference>
<evidence type="ECO:0000256" key="1">
    <source>
        <dbReference type="ARBA" id="ARBA00005695"/>
    </source>
</evidence>
<dbReference type="GO" id="GO:0015833">
    <property type="term" value="P:peptide transport"/>
    <property type="evidence" value="ECO:0007669"/>
    <property type="project" value="TreeGrafter"/>
</dbReference>
<evidence type="ECO:0000256" key="3">
    <source>
        <dbReference type="ARBA" id="ARBA00022729"/>
    </source>
</evidence>
<dbReference type="AlphaFoldDB" id="G9XSQ9"/>
<accession>G9XSQ9</accession>
<dbReference type="PIRSF" id="PIRSF002741">
    <property type="entry name" value="MppA"/>
    <property type="match status" value="1"/>
</dbReference>
<dbReference type="SUPFAM" id="SSF53850">
    <property type="entry name" value="Periplasmic binding protein-like II"/>
    <property type="match status" value="1"/>
</dbReference>
<dbReference type="Proteomes" id="UP000004416">
    <property type="component" value="Unassembled WGS sequence"/>
</dbReference>
<dbReference type="HOGENOM" id="CLU_017028_8_5_9"/>
<dbReference type="Gene3D" id="3.40.190.10">
    <property type="entry name" value="Periplasmic binding protein-like II"/>
    <property type="match status" value="1"/>
</dbReference>
<dbReference type="InterPro" id="IPR039424">
    <property type="entry name" value="SBP_5"/>
</dbReference>
<evidence type="ECO:0000313" key="5">
    <source>
        <dbReference type="EMBL" id="EHL05274.1"/>
    </source>
</evidence>
<feature type="domain" description="Solute-binding protein family 5" evidence="4">
    <location>
        <begin position="94"/>
        <end position="446"/>
    </location>
</feature>
<dbReference type="GO" id="GO:1904680">
    <property type="term" value="F:peptide transmembrane transporter activity"/>
    <property type="evidence" value="ECO:0007669"/>
    <property type="project" value="TreeGrafter"/>
</dbReference>
<evidence type="ECO:0000259" key="4">
    <source>
        <dbReference type="Pfam" id="PF00496"/>
    </source>
</evidence>
<dbReference type="InterPro" id="IPR030678">
    <property type="entry name" value="Peptide/Ni-bd"/>
</dbReference>
<dbReference type="GO" id="GO:0042597">
    <property type="term" value="C:periplasmic space"/>
    <property type="evidence" value="ECO:0007669"/>
    <property type="project" value="UniProtKB-ARBA"/>
</dbReference>
<dbReference type="PATRIC" id="fig|537010.4.peg.3746"/>
<keyword evidence="2" id="KW-0813">Transport</keyword>
<dbReference type="CDD" id="cd08518">
    <property type="entry name" value="PBP2_NikA_DppA_OppA_like_19"/>
    <property type="match status" value="1"/>
</dbReference>
<dbReference type="PANTHER" id="PTHR30290">
    <property type="entry name" value="PERIPLASMIC BINDING COMPONENT OF ABC TRANSPORTER"/>
    <property type="match status" value="1"/>
</dbReference>
<dbReference type="EMBL" id="AFZX01000105">
    <property type="protein sequence ID" value="EHL05274.1"/>
    <property type="molecule type" value="Genomic_DNA"/>
</dbReference>
<proteinExistence type="inferred from homology"/>
<gene>
    <name evidence="5" type="ORF">HMPREF0322_04010</name>
</gene>
<dbReference type="PANTHER" id="PTHR30290:SF9">
    <property type="entry name" value="OLIGOPEPTIDE-BINDING PROTEIN APPA"/>
    <property type="match status" value="1"/>
</dbReference>
<protein>
    <submittedName>
        <fullName evidence="5">ABC transporter, substrate-binding protein, family 5</fullName>
    </submittedName>
</protein>
<evidence type="ECO:0000313" key="6">
    <source>
        <dbReference type="Proteomes" id="UP000004416"/>
    </source>
</evidence>
<organism evidence="5 6">
    <name type="scientific">Desulfitobacterium hafniense DP7</name>
    <dbReference type="NCBI Taxonomy" id="537010"/>
    <lineage>
        <taxon>Bacteria</taxon>
        <taxon>Bacillati</taxon>
        <taxon>Bacillota</taxon>
        <taxon>Clostridia</taxon>
        <taxon>Eubacteriales</taxon>
        <taxon>Desulfitobacteriaceae</taxon>
        <taxon>Desulfitobacterium</taxon>
    </lineage>
</organism>
<dbReference type="InterPro" id="IPR000914">
    <property type="entry name" value="SBP_5_dom"/>
</dbReference>
<comment type="caution">
    <text evidence="5">The sequence shown here is derived from an EMBL/GenBank/DDBJ whole genome shotgun (WGS) entry which is preliminary data.</text>
</comment>
<sequence length="552" mass="61076">MEVEKMNKPKLHLLRKRFAPLLILLVVVLLVGLPGCSPSPTTSKAPEEGKKEELVLAVGMADYGMFDPKKTWGAIGQIRLTHSSLLKATKDLTFVGDLAKSFETSKDGYTWTFKIRNDAKFSNGDPVTIEDVLFTYEMLKEDGIAFDLSFVDKMEISGKDTIVFTLQEPRSTFVSQLSEIGIVPKHIYDDNYSKNPIGSGPYQVTQYNDGEQIIMDYNPYWYGEEPQFKKLTFLLLGEDAAFAAAKAGQVDICYIPPKFAGQTLPGMTLHVLESVDSRGISLPVLPSGGTGYINANEVKVGNDITSHLAIRQALNIGLSRQGIIDVTMDGYGKAAYSIVDGTPWFNEKTVIEDGRVEEAKQLLADAGWTDTNKDGIVEKDGLKAEFDLYFPSSDQLRGDIALAVADQALGLGIKINIIGATWDEIFIQGKANACLWGGGRLHPHQLYTMYSSQVINTGYNNMPSYINPTSDDYIKKALYASTQEEANQYWKLAQWDGKTGFSPLGDAPIVWLARVDHLYLVNDQVNIGNQLMHSHGYEFGLFGNITEWSINP</sequence>
<reference evidence="5 6" key="1">
    <citation type="submission" date="2011-08" db="EMBL/GenBank/DDBJ databases">
        <authorList>
            <person name="Weinstock G."/>
            <person name="Sodergren E."/>
            <person name="Clifton S."/>
            <person name="Fulton L."/>
            <person name="Fulton B."/>
            <person name="Courtney L."/>
            <person name="Fronick C."/>
            <person name="Harrison M."/>
            <person name="Strong C."/>
            <person name="Farmer C."/>
            <person name="Delahaunty K."/>
            <person name="Markovic C."/>
            <person name="Hall O."/>
            <person name="Minx P."/>
            <person name="Tomlinson C."/>
            <person name="Mitreva M."/>
            <person name="Hou S."/>
            <person name="Chen J."/>
            <person name="Wollam A."/>
            <person name="Pepin K.H."/>
            <person name="Johnson M."/>
            <person name="Bhonagiri V."/>
            <person name="Zhang X."/>
            <person name="Suruliraj S."/>
            <person name="Warren W."/>
            <person name="Chinwalla A."/>
            <person name="Mardis E.R."/>
            <person name="Wilson R.K."/>
        </authorList>
    </citation>
    <scope>NUCLEOTIDE SEQUENCE [LARGE SCALE GENOMIC DNA]</scope>
    <source>
        <strain evidence="5 6">DP7</strain>
    </source>
</reference>
<name>G9XSQ9_DESHA</name>
<dbReference type="Pfam" id="PF00496">
    <property type="entry name" value="SBP_bac_5"/>
    <property type="match status" value="1"/>
</dbReference>
<keyword evidence="3" id="KW-0732">Signal</keyword>
<dbReference type="Gene3D" id="3.10.105.10">
    <property type="entry name" value="Dipeptide-binding Protein, Domain 3"/>
    <property type="match status" value="1"/>
</dbReference>
<evidence type="ECO:0000256" key="2">
    <source>
        <dbReference type="ARBA" id="ARBA00022448"/>
    </source>
</evidence>